<accession>A0A9W6GZ00</accession>
<dbReference type="EMBL" id="BSEC01000004">
    <property type="protein sequence ID" value="GLI95582.1"/>
    <property type="molecule type" value="Genomic_DNA"/>
</dbReference>
<sequence>MSEKIADIAPNTAHVTDYDRAHVDVYLRLLDAAKEGAPWEEAARIVLALDPVREPERARRVYDSHLARARWLTAEGYRDFLRNA</sequence>
<comment type="caution">
    <text evidence="1">The sequence shown here is derived from an EMBL/GenBank/DDBJ whole genome shotgun (WGS) entry which is preliminary data.</text>
</comment>
<organism evidence="1 2">
    <name type="scientific">Methylocystis echinoides</name>
    <dbReference type="NCBI Taxonomy" id="29468"/>
    <lineage>
        <taxon>Bacteria</taxon>
        <taxon>Pseudomonadati</taxon>
        <taxon>Pseudomonadota</taxon>
        <taxon>Alphaproteobacteria</taxon>
        <taxon>Hyphomicrobiales</taxon>
        <taxon>Methylocystaceae</taxon>
        <taxon>Methylocystis</taxon>
    </lineage>
</organism>
<name>A0A9W6GZ00_9HYPH</name>
<gene>
    <name evidence="1" type="ORF">LMG27198_45740</name>
</gene>
<protein>
    <recommendedName>
        <fullName evidence="3">DUF2285 domain-containing protein</fullName>
    </recommendedName>
</protein>
<keyword evidence="2" id="KW-1185">Reference proteome</keyword>
<evidence type="ECO:0008006" key="3">
    <source>
        <dbReference type="Google" id="ProtNLM"/>
    </source>
</evidence>
<evidence type="ECO:0000313" key="1">
    <source>
        <dbReference type="EMBL" id="GLI95582.1"/>
    </source>
</evidence>
<proteinExistence type="predicted"/>
<reference evidence="1" key="1">
    <citation type="journal article" date="2023" name="Int. J. Syst. Evol. Microbiol.">
        <title>Methylocystis iwaonis sp. nov., a type II methane-oxidizing bacterium from surface soil of a rice paddy field in Japan, and emended description of the genus Methylocystis (ex Whittenbury et al. 1970) Bowman et al. 1993.</title>
        <authorList>
            <person name="Kaise H."/>
            <person name="Sawadogo J.B."/>
            <person name="Alam M.S."/>
            <person name="Ueno C."/>
            <person name="Dianou D."/>
            <person name="Shinjo R."/>
            <person name="Asakawa S."/>
        </authorList>
    </citation>
    <scope>NUCLEOTIDE SEQUENCE</scope>
    <source>
        <strain evidence="1">LMG27198</strain>
    </source>
</reference>
<evidence type="ECO:0000313" key="2">
    <source>
        <dbReference type="Proteomes" id="UP001144323"/>
    </source>
</evidence>
<dbReference type="RefSeq" id="WP_281806455.1">
    <property type="nucleotide sequence ID" value="NZ_BSEC01000004.1"/>
</dbReference>
<dbReference type="AlphaFoldDB" id="A0A9W6GZ00"/>
<dbReference type="Proteomes" id="UP001144323">
    <property type="component" value="Unassembled WGS sequence"/>
</dbReference>